<comment type="caution">
    <text evidence="2">The sequence shown here is derived from an EMBL/GenBank/DDBJ whole genome shotgun (WGS) entry which is preliminary data.</text>
</comment>
<reference evidence="2 3" key="1">
    <citation type="journal article" date="2020" name="BMC Genomics">
        <title>Intraspecific diversification of the crop wild relative Brassica cretica Lam. using demographic model selection.</title>
        <authorList>
            <person name="Kioukis A."/>
            <person name="Michalopoulou V.A."/>
            <person name="Briers L."/>
            <person name="Pirintsos S."/>
            <person name="Studholme D.J."/>
            <person name="Pavlidis P."/>
            <person name="Sarris P.F."/>
        </authorList>
    </citation>
    <scope>NUCLEOTIDE SEQUENCE [LARGE SCALE GENOMIC DNA]</scope>
    <source>
        <strain evidence="3">cv. PFS-1207/04</strain>
    </source>
</reference>
<feature type="compositionally biased region" description="Basic and acidic residues" evidence="1">
    <location>
        <begin position="105"/>
        <end position="130"/>
    </location>
</feature>
<keyword evidence="3" id="KW-1185">Reference proteome</keyword>
<organism evidence="2 3">
    <name type="scientific">Brassica cretica</name>
    <name type="common">Mustard</name>
    <dbReference type="NCBI Taxonomy" id="69181"/>
    <lineage>
        <taxon>Eukaryota</taxon>
        <taxon>Viridiplantae</taxon>
        <taxon>Streptophyta</taxon>
        <taxon>Embryophyta</taxon>
        <taxon>Tracheophyta</taxon>
        <taxon>Spermatophyta</taxon>
        <taxon>Magnoliopsida</taxon>
        <taxon>eudicotyledons</taxon>
        <taxon>Gunneridae</taxon>
        <taxon>Pentapetalae</taxon>
        <taxon>rosids</taxon>
        <taxon>malvids</taxon>
        <taxon>Brassicales</taxon>
        <taxon>Brassicaceae</taxon>
        <taxon>Brassiceae</taxon>
        <taxon>Brassica</taxon>
    </lineage>
</organism>
<sequence length="301" mass="34612">MDFREATDREATDIEAGNEDGTENDGTYNEGVGGVLTFDEDIEIHDGVYQPRDDGMDLVLAKEEDCKWFVRIAKLKNSELWTVRSFINQHTCFVVTTRTLHDREATDRETIDREATDTETGDKDRTKNDATDGGVLTLHEGTEMHDGFSDLEDVWDDLPVSLLKYNALTDLSVFVRSDGVFSHVSPFHNRSERFGFSDLEDFWDDLPVSRLKYNALDDFREVFQATSSKFFITWFSSSIHLRFFRSGFGYAGFSDLEDVWDDLPVSRLKYNALTDLSVFVRSDGVFSHVYPFHNRSERFGF</sequence>
<dbReference type="EMBL" id="QGKV02001556">
    <property type="protein sequence ID" value="KAF3521050.1"/>
    <property type="molecule type" value="Genomic_DNA"/>
</dbReference>
<evidence type="ECO:0000256" key="1">
    <source>
        <dbReference type="SAM" id="MobiDB-lite"/>
    </source>
</evidence>
<dbReference type="Proteomes" id="UP000266723">
    <property type="component" value="Unassembled WGS sequence"/>
</dbReference>
<evidence type="ECO:0000313" key="3">
    <source>
        <dbReference type="Proteomes" id="UP000266723"/>
    </source>
</evidence>
<evidence type="ECO:0000313" key="2">
    <source>
        <dbReference type="EMBL" id="KAF3521050.1"/>
    </source>
</evidence>
<gene>
    <name evidence="2" type="ORF">DY000_02060849</name>
</gene>
<name>A0ABQ7B3P5_BRACR</name>
<feature type="compositionally biased region" description="Basic and acidic residues" evidence="1">
    <location>
        <begin position="1"/>
        <end position="12"/>
    </location>
</feature>
<feature type="region of interest" description="Disordered" evidence="1">
    <location>
        <begin position="1"/>
        <end position="32"/>
    </location>
</feature>
<accession>A0ABQ7B3P5</accession>
<proteinExistence type="predicted"/>
<feature type="region of interest" description="Disordered" evidence="1">
    <location>
        <begin position="105"/>
        <end position="134"/>
    </location>
</feature>
<protein>
    <submittedName>
        <fullName evidence="2">Uncharacterized protein</fullName>
    </submittedName>
</protein>